<feature type="transmembrane region" description="Helical" evidence="1">
    <location>
        <begin position="12"/>
        <end position="33"/>
    </location>
</feature>
<evidence type="ECO:0008006" key="4">
    <source>
        <dbReference type="Google" id="ProtNLM"/>
    </source>
</evidence>
<keyword evidence="3" id="KW-1185">Reference proteome</keyword>
<protein>
    <recommendedName>
        <fullName evidence="4">Lipoprotein</fullName>
    </recommendedName>
</protein>
<sequence length="166" mass="17448">MGLTDRGTDVTALRWTLGTAGAVLLGIGGWLLVTETREDTVPQVLLWLAGAVAVHDGLLVPLVLLAGLALRRPYHNAYGKGDAAGAGASSGYGVLRGGLIVGGCLTLIALPLLLRQGQGRNPTALPLDYATNWQLLLAVTFAVTLALLPVRRLWGLARRPRGTPRE</sequence>
<dbReference type="Proteomes" id="UP001518140">
    <property type="component" value="Unassembled WGS sequence"/>
</dbReference>
<evidence type="ECO:0000256" key="1">
    <source>
        <dbReference type="SAM" id="Phobius"/>
    </source>
</evidence>
<reference evidence="2 3" key="1">
    <citation type="submission" date="2020-02" db="EMBL/GenBank/DDBJ databases">
        <title>Whole-genome analyses of novel actinobacteria.</title>
        <authorList>
            <person name="Sahin N."/>
            <person name="Tokatli A."/>
        </authorList>
    </citation>
    <scope>NUCLEOTIDE SEQUENCE [LARGE SCALE GENOMIC DNA]</scope>
    <source>
        <strain evidence="2 3">YC419</strain>
    </source>
</reference>
<feature type="transmembrane region" description="Helical" evidence="1">
    <location>
        <begin position="45"/>
        <end position="70"/>
    </location>
</feature>
<organism evidence="2 3">
    <name type="scientific">Streptomyces ureilyticus</name>
    <dbReference type="NCBI Taxonomy" id="1775131"/>
    <lineage>
        <taxon>Bacteria</taxon>
        <taxon>Bacillati</taxon>
        <taxon>Actinomycetota</taxon>
        <taxon>Actinomycetes</taxon>
        <taxon>Kitasatosporales</taxon>
        <taxon>Streptomycetaceae</taxon>
        <taxon>Streptomyces</taxon>
    </lineage>
</organism>
<keyword evidence="1" id="KW-1133">Transmembrane helix</keyword>
<gene>
    <name evidence="2" type="ORF">G6048_14125</name>
</gene>
<evidence type="ECO:0000313" key="2">
    <source>
        <dbReference type="EMBL" id="NGO43251.1"/>
    </source>
</evidence>
<name>A0ABX0DN23_9ACTN</name>
<feature type="transmembrane region" description="Helical" evidence="1">
    <location>
        <begin position="133"/>
        <end position="150"/>
    </location>
</feature>
<dbReference type="EMBL" id="JAAKZX010000035">
    <property type="protein sequence ID" value="NGO43251.1"/>
    <property type="molecule type" value="Genomic_DNA"/>
</dbReference>
<accession>A0ABX0DN23</accession>
<feature type="transmembrane region" description="Helical" evidence="1">
    <location>
        <begin position="91"/>
        <end position="113"/>
    </location>
</feature>
<keyword evidence="1" id="KW-0472">Membrane</keyword>
<comment type="caution">
    <text evidence="2">The sequence shown here is derived from an EMBL/GenBank/DDBJ whole genome shotgun (WGS) entry which is preliminary data.</text>
</comment>
<keyword evidence="1" id="KW-0812">Transmembrane</keyword>
<evidence type="ECO:0000313" key="3">
    <source>
        <dbReference type="Proteomes" id="UP001518140"/>
    </source>
</evidence>
<proteinExistence type="predicted"/>